<comment type="caution">
    <text evidence="1">The sequence shown here is derived from an EMBL/GenBank/DDBJ whole genome shotgun (WGS) entry which is preliminary data.</text>
</comment>
<dbReference type="InterPro" id="IPR009030">
    <property type="entry name" value="Growth_fac_rcpt_cys_sf"/>
</dbReference>
<proteinExistence type="predicted"/>
<protein>
    <submittedName>
        <fullName evidence="1">Uncharacterized protein</fullName>
    </submittedName>
</protein>
<keyword evidence="2" id="KW-1185">Reference proteome</keyword>
<dbReference type="EMBL" id="CAXAMN010027761">
    <property type="protein sequence ID" value="CAK9112743.1"/>
    <property type="molecule type" value="Genomic_DNA"/>
</dbReference>
<name>A0ABP0SKF7_9DINO</name>
<gene>
    <name evidence="1" type="ORF">CCMP2556_LOCUS52239</name>
</gene>
<accession>A0ABP0SKF7</accession>
<sequence>MSICELHPLLKVFRPMTLRKGGVKACWTPRQECSPVYMSLVFDENLAQGQDTPGWSNGWSGCAWLPGGKDPALCRPTINASWPSTAGWTCEYYRQQGLCGQKDGTVKEIRQSARGSLHMWPEKNCCGCEAQDDTTCNRQTGKVCALTCGYSNGPAYCHNFSRCLCLPGHCASSDGICSLETKQDVGSKSSVPICRDTPDWTNGWSACAYEEGGRNPAWCRSTPGASWPSTLGWTCEYYRANGLCKEGKVNSWASGELHNYPEYNCCGCHKPSNTTCNRNTGGICFMGVCDKSRGPTVCVDGKCLCQEGHCGTTTGTCSLTVDSYNEPLTPEGVKEATGEATHAGISAAEAAESAGKNAAQDVQAAAKAAGQAALRSGLSAENAAEVRNGYTQDPVCVKRNCVNPLVPGLEEFGHNVLEEYQGKPWRCLEHVKEEGFVSSRGNLSLQAGFCQRVVSSYPFAIPDLQGRDRDSIIKDQTQRAVTSYVAHLRGLGRDFWDYEKPWEADTCTQLVWKMVCYTHFPRCNQESQESYLRPCANACQGYLDACEVNC</sequence>
<dbReference type="Proteomes" id="UP001642484">
    <property type="component" value="Unassembled WGS sequence"/>
</dbReference>
<dbReference type="SUPFAM" id="SSF57184">
    <property type="entry name" value="Growth factor receptor domain"/>
    <property type="match status" value="1"/>
</dbReference>
<evidence type="ECO:0000313" key="1">
    <source>
        <dbReference type="EMBL" id="CAK9112743.1"/>
    </source>
</evidence>
<organism evidence="1 2">
    <name type="scientific">Durusdinium trenchii</name>
    <dbReference type="NCBI Taxonomy" id="1381693"/>
    <lineage>
        <taxon>Eukaryota</taxon>
        <taxon>Sar</taxon>
        <taxon>Alveolata</taxon>
        <taxon>Dinophyceae</taxon>
        <taxon>Suessiales</taxon>
        <taxon>Symbiodiniaceae</taxon>
        <taxon>Durusdinium</taxon>
    </lineage>
</organism>
<evidence type="ECO:0000313" key="2">
    <source>
        <dbReference type="Proteomes" id="UP001642484"/>
    </source>
</evidence>
<reference evidence="1 2" key="1">
    <citation type="submission" date="2024-02" db="EMBL/GenBank/DDBJ databases">
        <authorList>
            <person name="Chen Y."/>
            <person name="Shah S."/>
            <person name="Dougan E. K."/>
            <person name="Thang M."/>
            <person name="Chan C."/>
        </authorList>
    </citation>
    <scope>NUCLEOTIDE SEQUENCE [LARGE SCALE GENOMIC DNA]</scope>
</reference>